<dbReference type="Pfam" id="PF05199">
    <property type="entry name" value="GMC_oxred_C"/>
    <property type="match status" value="1"/>
</dbReference>
<comment type="similarity">
    <text evidence="1">Belongs to the GMC oxidoreductase family.</text>
</comment>
<dbReference type="Pfam" id="PF00732">
    <property type="entry name" value="GMC_oxred_N"/>
    <property type="match status" value="1"/>
</dbReference>
<evidence type="ECO:0000256" key="3">
    <source>
        <dbReference type="ARBA" id="ARBA00022827"/>
    </source>
</evidence>
<dbReference type="InterPro" id="IPR000172">
    <property type="entry name" value="GMC_OxRdtase_N"/>
</dbReference>
<dbReference type="Proteomes" id="UP000033607">
    <property type="component" value="Unassembled WGS sequence"/>
</dbReference>
<evidence type="ECO:0000256" key="1">
    <source>
        <dbReference type="ARBA" id="ARBA00010790"/>
    </source>
</evidence>
<evidence type="ECO:0000313" key="7">
    <source>
        <dbReference type="EMBL" id="KKD36685.1"/>
    </source>
</evidence>
<comment type="caution">
    <text evidence="7">The sequence shown here is derived from an EMBL/GenBank/DDBJ whole genome shotgun (WGS) entry which is preliminary data.</text>
</comment>
<protein>
    <submittedName>
        <fullName evidence="7">Oxidoreductase</fullName>
    </submittedName>
</protein>
<dbReference type="Gene3D" id="3.50.50.60">
    <property type="entry name" value="FAD/NAD(P)-binding domain"/>
    <property type="match status" value="2"/>
</dbReference>
<dbReference type="PROSITE" id="PS51257">
    <property type="entry name" value="PROKAR_LIPOPROTEIN"/>
    <property type="match status" value="1"/>
</dbReference>
<keyword evidence="3" id="KW-0274">FAD</keyword>
<dbReference type="RefSeq" id="WP_046280039.1">
    <property type="nucleotide sequence ID" value="NZ_LATL02000346.1"/>
</dbReference>
<dbReference type="SUPFAM" id="SSF51905">
    <property type="entry name" value="FAD/NAD(P)-binding domain"/>
    <property type="match status" value="1"/>
</dbReference>
<gene>
    <name evidence="7" type="ORF">WN50_18410</name>
</gene>
<evidence type="ECO:0000313" key="8">
    <source>
        <dbReference type="Proteomes" id="UP000033607"/>
    </source>
</evidence>
<name>A0A0F5YEN8_9CYAN</name>
<evidence type="ECO:0000256" key="4">
    <source>
        <dbReference type="ARBA" id="ARBA00023002"/>
    </source>
</evidence>
<evidence type="ECO:0000259" key="6">
    <source>
        <dbReference type="Pfam" id="PF05199"/>
    </source>
</evidence>
<dbReference type="GO" id="GO:0050660">
    <property type="term" value="F:flavin adenine dinucleotide binding"/>
    <property type="evidence" value="ECO:0007669"/>
    <property type="project" value="InterPro"/>
</dbReference>
<dbReference type="PANTHER" id="PTHR46056:SF12">
    <property type="entry name" value="LONG-CHAIN-ALCOHOL OXIDASE"/>
    <property type="match status" value="1"/>
</dbReference>
<dbReference type="GO" id="GO:0016614">
    <property type="term" value="F:oxidoreductase activity, acting on CH-OH group of donors"/>
    <property type="evidence" value="ECO:0007669"/>
    <property type="project" value="InterPro"/>
</dbReference>
<sequence>MSKSTPNNRIIHPKSPLTCEIAVIGSGPGGAITACLLAEAGRDVLLIEEGSYLPLKSCPPFSQTELEQKYRNGGLTAAFGKPKIQYVEGRCVGGGSEINSGLYHRTPPEILEEWQREFAVEALTEADLIPHFEACEQAVTVCKLPGKPPLASLKLHQGAISLGWQSLEIPRWFRYQEQTDLSATPKGTRQSMTETFIPRALNAGCQLLTNTRINLIRQQGKYWLLKGDYFLNDQQKEAVEIQAETLFICCGAIQTPDLLRRSGITHNIGNNLQMHPTVKVIAQFNEIVNSKDMGVPVHQVKEFAPKLSFGCSISSPPYLAVGMTDHPQYRQEVEQNWQQMAIYYAMITGSGRGSVRNIPGFRDPLVRYRLTQQDLKDLSEGLQKLSQLLFEAGAKILYPSISNFPRLTQPDDLKQIPEILPKSQTNLMTVHVMSSCPMGENLEKCAANSFGKVHGFNNLYISDASLLCTAPGVNPQGSIMAIARRNALKFLGKL</sequence>
<reference evidence="7 8" key="1">
    <citation type="submission" date="2015-06" db="EMBL/GenBank/DDBJ databases">
        <title>Draft genome assembly of filamentous brackish cyanobacterium Limnoraphis robusta strain CS-951.</title>
        <authorList>
            <person name="Willis A."/>
            <person name="Parks M."/>
            <person name="Burford M.A."/>
        </authorList>
    </citation>
    <scope>NUCLEOTIDE SEQUENCE [LARGE SCALE GENOMIC DNA]</scope>
    <source>
        <strain evidence="7 8">CS-951</strain>
    </source>
</reference>
<evidence type="ECO:0000259" key="5">
    <source>
        <dbReference type="Pfam" id="PF00732"/>
    </source>
</evidence>
<organism evidence="7 8">
    <name type="scientific">Limnoraphis robusta CS-951</name>
    <dbReference type="NCBI Taxonomy" id="1637645"/>
    <lineage>
        <taxon>Bacteria</taxon>
        <taxon>Bacillati</taxon>
        <taxon>Cyanobacteriota</taxon>
        <taxon>Cyanophyceae</taxon>
        <taxon>Oscillatoriophycideae</taxon>
        <taxon>Oscillatoriales</taxon>
        <taxon>Sirenicapillariaceae</taxon>
        <taxon>Limnoraphis</taxon>
    </lineage>
</organism>
<keyword evidence="2" id="KW-0285">Flavoprotein</keyword>
<dbReference type="OrthoDB" id="517968at2"/>
<dbReference type="PANTHER" id="PTHR46056">
    <property type="entry name" value="LONG-CHAIN-ALCOHOL OXIDASE"/>
    <property type="match status" value="1"/>
</dbReference>
<keyword evidence="4" id="KW-0560">Oxidoreductase</keyword>
<dbReference type="AlphaFoldDB" id="A0A0F5YEN8"/>
<accession>A0A0F5YEN8</accession>
<feature type="domain" description="Glucose-methanol-choline oxidoreductase C-terminal" evidence="6">
    <location>
        <begin position="366"/>
        <end position="483"/>
    </location>
</feature>
<dbReference type="PATRIC" id="fig|1637645.4.peg.6772"/>
<dbReference type="EMBL" id="LATL02000346">
    <property type="protein sequence ID" value="KKD36685.1"/>
    <property type="molecule type" value="Genomic_DNA"/>
</dbReference>
<feature type="domain" description="Glucose-methanol-choline oxidoreductase N-terminal" evidence="5">
    <location>
        <begin position="70"/>
        <end position="276"/>
    </location>
</feature>
<evidence type="ECO:0000256" key="2">
    <source>
        <dbReference type="ARBA" id="ARBA00022630"/>
    </source>
</evidence>
<proteinExistence type="inferred from homology"/>
<dbReference type="Pfam" id="PF13450">
    <property type="entry name" value="NAD_binding_8"/>
    <property type="match status" value="1"/>
</dbReference>
<dbReference type="InterPro" id="IPR036188">
    <property type="entry name" value="FAD/NAD-bd_sf"/>
</dbReference>
<dbReference type="InterPro" id="IPR007867">
    <property type="entry name" value="GMC_OxRtase_C"/>
</dbReference>